<comment type="subcellular location">
    <subcellularLocation>
        <location evidence="1">Cell membrane</location>
        <topology evidence="1">Multi-pass membrane protein</topology>
    </subcellularLocation>
</comment>
<dbReference type="InterPro" id="IPR013099">
    <property type="entry name" value="K_chnl_dom"/>
</dbReference>
<keyword evidence="2" id="KW-0472">Membrane</keyword>
<dbReference type="SUPFAM" id="SSF51735">
    <property type="entry name" value="NAD(P)-binding Rossmann-fold domains"/>
    <property type="match status" value="2"/>
</dbReference>
<evidence type="ECO:0000313" key="5">
    <source>
        <dbReference type="EMBL" id="ACL16534.1"/>
    </source>
</evidence>
<dbReference type="InterPro" id="IPR036291">
    <property type="entry name" value="NAD(P)-bd_dom_sf"/>
</dbReference>
<dbReference type="PROSITE" id="PS51202">
    <property type="entry name" value="RCK_C"/>
    <property type="match status" value="1"/>
</dbReference>
<evidence type="ECO:0000259" key="3">
    <source>
        <dbReference type="PROSITE" id="PS51201"/>
    </source>
</evidence>
<dbReference type="PANTHER" id="PTHR43833:SF9">
    <property type="entry name" value="POTASSIUM CHANNEL PROTEIN YUGO-RELATED"/>
    <property type="match status" value="1"/>
</dbReference>
<keyword evidence="2" id="KW-0812">Transmembrane</keyword>
<dbReference type="Pfam" id="PF02080">
    <property type="entry name" value="TrkA_C"/>
    <property type="match status" value="1"/>
</dbReference>
<feature type="domain" description="RCK C-terminal" evidence="4">
    <location>
        <begin position="275"/>
        <end position="359"/>
    </location>
</feature>
<feature type="domain" description="RCK N-terminal" evidence="3">
    <location>
        <begin position="364"/>
        <end position="474"/>
    </location>
</feature>
<dbReference type="OrthoDB" id="43518at2157"/>
<proteinExistence type="predicted"/>
<dbReference type="KEGG" id="mpl:Mpal_1196"/>
<dbReference type="Gene3D" id="3.30.70.1450">
    <property type="entry name" value="Regulator of K+ conductance, C-terminal domain"/>
    <property type="match status" value="2"/>
</dbReference>
<evidence type="ECO:0000256" key="1">
    <source>
        <dbReference type="ARBA" id="ARBA00004651"/>
    </source>
</evidence>
<dbReference type="Pfam" id="PF02254">
    <property type="entry name" value="TrkA_N"/>
    <property type="match status" value="2"/>
</dbReference>
<dbReference type="Gene3D" id="3.40.50.720">
    <property type="entry name" value="NAD(P)-binding Rossmann-like Domain"/>
    <property type="match status" value="2"/>
</dbReference>
<dbReference type="eggNOG" id="arCOG01960">
    <property type="taxonomic scope" value="Archaea"/>
</dbReference>
<dbReference type="InterPro" id="IPR003148">
    <property type="entry name" value="RCK_N"/>
</dbReference>
<dbReference type="SUPFAM" id="SSF116726">
    <property type="entry name" value="TrkA C-terminal domain-like"/>
    <property type="match status" value="2"/>
</dbReference>
<evidence type="ECO:0000259" key="4">
    <source>
        <dbReference type="PROSITE" id="PS51202"/>
    </source>
</evidence>
<dbReference type="GO" id="GO:0006813">
    <property type="term" value="P:potassium ion transport"/>
    <property type="evidence" value="ECO:0007669"/>
    <property type="project" value="InterPro"/>
</dbReference>
<evidence type="ECO:0000256" key="2">
    <source>
        <dbReference type="SAM" id="Phobius"/>
    </source>
</evidence>
<dbReference type="GO" id="GO:0008324">
    <property type="term" value="F:monoatomic cation transmembrane transporter activity"/>
    <property type="evidence" value="ECO:0007669"/>
    <property type="project" value="InterPro"/>
</dbReference>
<dbReference type="AlphaFoldDB" id="B8GHC9"/>
<dbReference type="RefSeq" id="WP_012617853.1">
    <property type="nucleotide sequence ID" value="NC_011832.1"/>
</dbReference>
<dbReference type="InterPro" id="IPR036721">
    <property type="entry name" value="RCK_C_sf"/>
</dbReference>
<dbReference type="HOGENOM" id="CLU_035216_0_0_2"/>
<keyword evidence="6" id="KW-1185">Reference proteome</keyword>
<keyword evidence="2" id="KW-1133">Transmembrane helix</keyword>
<accession>B8GHC9</accession>
<dbReference type="Gene3D" id="1.10.287.70">
    <property type="match status" value="1"/>
</dbReference>
<protein>
    <submittedName>
        <fullName evidence="5">TrkA-N domain protein</fullName>
    </submittedName>
</protein>
<feature type="transmembrane region" description="Helical" evidence="2">
    <location>
        <begin position="83"/>
        <end position="104"/>
    </location>
</feature>
<reference evidence="5 6" key="1">
    <citation type="journal article" date="2015" name="Genome Announc.">
        <title>Complete Genome Sequence of Methanosphaerula palustris E1-9CT, a Hydrogenotrophic Methanogen Isolated from a Minerotrophic Fen Peatland.</title>
        <authorList>
            <person name="Cadillo-Quiroz H."/>
            <person name="Browne P."/>
            <person name="Kyrpides N."/>
            <person name="Woyke T."/>
            <person name="Goodwin L."/>
            <person name="Detter C."/>
            <person name="Yavitt J.B."/>
            <person name="Zinder S.H."/>
        </authorList>
    </citation>
    <scope>NUCLEOTIDE SEQUENCE [LARGE SCALE GENOMIC DNA]</scope>
    <source>
        <strain evidence="6">ATCC BAA-1556 / DSM 19958 / E1-9c</strain>
    </source>
</reference>
<dbReference type="Proteomes" id="UP000002457">
    <property type="component" value="Chromosome"/>
</dbReference>
<dbReference type="GO" id="GO:0005886">
    <property type="term" value="C:plasma membrane"/>
    <property type="evidence" value="ECO:0007669"/>
    <property type="project" value="UniProtKB-SubCell"/>
</dbReference>
<dbReference type="PROSITE" id="PS51201">
    <property type="entry name" value="RCK_N"/>
    <property type="match status" value="1"/>
</dbReference>
<dbReference type="GeneID" id="7271474"/>
<evidence type="ECO:0000313" key="6">
    <source>
        <dbReference type="Proteomes" id="UP000002457"/>
    </source>
</evidence>
<organism evidence="5 6">
    <name type="scientific">Methanosphaerula palustris (strain ATCC BAA-1556 / DSM 19958 / E1-9c)</name>
    <dbReference type="NCBI Taxonomy" id="521011"/>
    <lineage>
        <taxon>Archaea</taxon>
        <taxon>Methanobacteriati</taxon>
        <taxon>Methanobacteriota</taxon>
        <taxon>Stenosarchaea group</taxon>
        <taxon>Methanomicrobia</taxon>
        <taxon>Methanomicrobiales</taxon>
        <taxon>Methanoregulaceae</taxon>
        <taxon>Methanosphaerula</taxon>
    </lineage>
</organism>
<dbReference type="Pfam" id="PF07885">
    <property type="entry name" value="Ion_trans_2"/>
    <property type="match status" value="1"/>
</dbReference>
<dbReference type="InterPro" id="IPR006037">
    <property type="entry name" value="RCK_C"/>
</dbReference>
<gene>
    <name evidence="5" type="ordered locus">Mpal_1196</name>
</gene>
<dbReference type="EMBL" id="CP001338">
    <property type="protein sequence ID" value="ACL16534.1"/>
    <property type="molecule type" value="Genomic_DNA"/>
</dbReference>
<feature type="transmembrane region" description="Helical" evidence="2">
    <location>
        <begin position="24"/>
        <end position="46"/>
    </location>
</feature>
<dbReference type="PANTHER" id="PTHR43833">
    <property type="entry name" value="POTASSIUM CHANNEL PROTEIN 2-RELATED-RELATED"/>
    <property type="match status" value="1"/>
</dbReference>
<dbReference type="SUPFAM" id="SSF81324">
    <property type="entry name" value="Voltage-gated potassium channels"/>
    <property type="match status" value="1"/>
</dbReference>
<dbReference type="InterPro" id="IPR050721">
    <property type="entry name" value="Trk_Ktr_HKT_K-transport"/>
</dbReference>
<feature type="transmembrane region" description="Helical" evidence="2">
    <location>
        <begin position="52"/>
        <end position="71"/>
    </location>
</feature>
<name>B8GHC9_METPE</name>
<sequence length="569" mass="63362">MIVSTLRSISRWITRTASTQRIRIYLVIFLVQITAYTLIFHALYPLTEQKPISWVGALFFVIETMTTTGYGDLLPFYNQITQAFSMVMIVTGVVMIFMVIPLLFTPYLTQLVKPTPPRRPPHILRDHVVIMGYDDQARSLIESLMIEEIDVVIVEADEETAMRATMRYRRHAYVIWGEYTHPATHAHACVSTARYVIVNGDERSTANIILGIREITDAHIIAVVDNLSFDRYLRYAGAEYVFSPKNSTGKILARHALVTPDIAAVVDVIGSDLPFSLANPQSQSLWLIKIPILPGTRVVNRTIRELDLFQRYNVNIVILWHAGEFLLTPDPDKVIDTRTMLFLIGKAEDIASAIEALFLPPDGDKTFAVIAGFGDVGAAAYKELTGKGIECVVVDQHPQTSPSVIGNAEDEEVLKKTHLEKAQICIVALNDDSVNIFTTLMARNINPDLKIFARANHAGSVDKLYRAGADFVALQPTIGGQTIAGIVLADHVKILLDLPGGQKVVMKHWMKSHARTVNWLERKSGVRVLGVEGSSRSLVRPNGDEVLLEGDKVILMGEVKMLKRCIQLM</sequence>
<dbReference type="STRING" id="521011.Mpal_1196"/>